<accession>A0A328VQL3</accession>
<proteinExistence type="predicted"/>
<keyword evidence="2" id="KW-1185">Reference proteome</keyword>
<dbReference type="Proteomes" id="UP000248706">
    <property type="component" value="Unassembled WGS sequence"/>
</dbReference>
<dbReference type="GO" id="GO:0006071">
    <property type="term" value="P:glycerol metabolic process"/>
    <property type="evidence" value="ECO:0007669"/>
    <property type="project" value="InterPro"/>
</dbReference>
<reference evidence="1 2" key="1">
    <citation type="submission" date="2016-08" db="EMBL/GenBank/DDBJ databases">
        <title>Analysis of Carbohydrate Active Enzymes in Thermogemmatispora T81 Reveals Carbohydrate Degradation Ability.</title>
        <authorList>
            <person name="Tomazini A."/>
            <person name="Lal S."/>
            <person name="Stott M."/>
            <person name="Henrissat B."/>
            <person name="Polikarpov I."/>
            <person name="Sparling R."/>
            <person name="Levin D.B."/>
        </authorList>
    </citation>
    <scope>NUCLEOTIDE SEQUENCE [LARGE SCALE GENOMIC DNA]</scope>
    <source>
        <strain evidence="1 2">T81</strain>
    </source>
</reference>
<dbReference type="AlphaFoldDB" id="A0A328VQL3"/>
<evidence type="ECO:0000313" key="1">
    <source>
        <dbReference type="EMBL" id="RAQ98472.1"/>
    </source>
</evidence>
<name>A0A328VQL3_9CHLR</name>
<comment type="caution">
    <text evidence="1">The sequence shown here is derived from an EMBL/GenBank/DDBJ whole genome shotgun (WGS) entry which is preliminary data.</text>
</comment>
<dbReference type="SUPFAM" id="SSF110391">
    <property type="entry name" value="GlpP-like"/>
    <property type="match status" value="1"/>
</dbReference>
<sequence length="201" mass="21757">MLHRGVYTQAALEIVRLARLYPVAAALKSEEDMRLALEADAPLLFLLKGDAFQLAPFVEEARRRGKRVVVHVDLVSGIGKDRAGIQYLHQIGIDAIITSKSQLVTAARAEGLITIQRLLLLDDSGLEKGVRTIAHAGPDLVEVLPGIMFPEVAATLRRLLPGPFIAGGFIRTAEDVARVQQAGAILSSSSTYSLWRNLSLA</sequence>
<organism evidence="1 2">
    <name type="scientific">Thermogemmatispora tikiterensis</name>
    <dbReference type="NCBI Taxonomy" id="1825093"/>
    <lineage>
        <taxon>Bacteria</taxon>
        <taxon>Bacillati</taxon>
        <taxon>Chloroflexota</taxon>
        <taxon>Ktedonobacteria</taxon>
        <taxon>Thermogemmatisporales</taxon>
        <taxon>Thermogemmatisporaceae</taxon>
        <taxon>Thermogemmatispora</taxon>
    </lineage>
</organism>
<dbReference type="PANTHER" id="PTHR35787">
    <property type="entry name" value="GLYCEROL UPTAKE OPERON ANTITERMINATOR REGULATORY PROTEIN"/>
    <property type="match status" value="1"/>
</dbReference>
<dbReference type="Pfam" id="PF04309">
    <property type="entry name" value="G3P_antiterm"/>
    <property type="match status" value="1"/>
</dbReference>
<evidence type="ECO:0000313" key="2">
    <source>
        <dbReference type="Proteomes" id="UP000248706"/>
    </source>
</evidence>
<dbReference type="InterPro" id="IPR013785">
    <property type="entry name" value="Aldolase_TIM"/>
</dbReference>
<dbReference type="PANTHER" id="PTHR35787:SF1">
    <property type="entry name" value="GLYCEROL UPTAKE OPERON ANTITERMINATOR REGULATORY PROTEIN"/>
    <property type="match status" value="1"/>
</dbReference>
<dbReference type="GO" id="GO:0006355">
    <property type="term" value="P:regulation of DNA-templated transcription"/>
    <property type="evidence" value="ECO:0007669"/>
    <property type="project" value="InterPro"/>
</dbReference>
<gene>
    <name evidence="1" type="ORF">A4R35_23220</name>
</gene>
<dbReference type="Gene3D" id="3.20.20.70">
    <property type="entry name" value="Aldolase class I"/>
    <property type="match status" value="1"/>
</dbReference>
<dbReference type="PIRSF" id="PIRSF016897">
    <property type="entry name" value="GlpP"/>
    <property type="match status" value="1"/>
</dbReference>
<dbReference type="InterPro" id="IPR006699">
    <property type="entry name" value="GlpP"/>
</dbReference>
<protein>
    <submittedName>
        <fullName evidence="1">Uncharacterized protein</fullName>
    </submittedName>
</protein>
<dbReference type="EMBL" id="MCIF01000002">
    <property type="protein sequence ID" value="RAQ98472.1"/>
    <property type="molecule type" value="Genomic_DNA"/>
</dbReference>